<sequence>MIPLFHGLALSIILFALGIIGIIIRRNLFFILISIEIITNAMSLFFILVGNYFRHSFGQIMYMFIITATAVEVSVSLSLLLQLYKFHKTLNVDCLSEIKK</sequence>
<comment type="catalytic activity">
    <reaction evidence="11">
        <text>a quinone + NADH + 5 H(+)(in) = a quinol + NAD(+) + 4 H(+)(out)</text>
        <dbReference type="Rhea" id="RHEA:57888"/>
        <dbReference type="ChEBI" id="CHEBI:15378"/>
        <dbReference type="ChEBI" id="CHEBI:24646"/>
        <dbReference type="ChEBI" id="CHEBI:57540"/>
        <dbReference type="ChEBI" id="CHEBI:57945"/>
        <dbReference type="ChEBI" id="CHEBI:132124"/>
    </reaction>
</comment>
<reference evidence="12 13" key="1">
    <citation type="journal article" date="2019" name="Proc. Natl. Acad. Sci. U.S.A.">
        <title>Exaggeration and cooption of innate immunity for social defense.</title>
        <authorList>
            <person name="Kutsukake M."/>
            <person name="Moriyama M."/>
            <person name="Shigenobu S."/>
            <person name="Meng X.-Y."/>
            <person name="Nikoh N."/>
            <person name="Noda C."/>
            <person name="Kobayashi S."/>
            <person name="Fukatsu T."/>
        </authorList>
    </citation>
    <scope>NUCLEOTIDE SEQUENCE [LARGE SCALE GENOMIC DNA]</scope>
    <source>
        <strain evidence="12 13">Nmo</strain>
    </source>
</reference>
<dbReference type="GO" id="GO:0005886">
    <property type="term" value="C:plasma membrane"/>
    <property type="evidence" value="ECO:0007669"/>
    <property type="project" value="UniProtKB-SubCell"/>
</dbReference>
<comment type="subcellular location">
    <subcellularLocation>
        <location evidence="11">Cell membrane</location>
        <topology evidence="11">Multi-pass membrane protein</topology>
    </subcellularLocation>
    <subcellularLocation>
        <location evidence="1">Membrane</location>
        <topology evidence="1">Multi-pass membrane protein</topology>
    </subcellularLocation>
</comment>
<keyword evidence="8 11" id="KW-1133">Transmembrane helix</keyword>
<dbReference type="Gene3D" id="1.10.287.3510">
    <property type="match status" value="1"/>
</dbReference>
<evidence type="ECO:0000256" key="1">
    <source>
        <dbReference type="ARBA" id="ARBA00004141"/>
    </source>
</evidence>
<dbReference type="OrthoDB" id="9801357at2"/>
<keyword evidence="6 11" id="KW-0874">Quinone</keyword>
<keyword evidence="11" id="KW-0520">NAD</keyword>
<dbReference type="Pfam" id="PF00420">
    <property type="entry name" value="Oxidored_q2"/>
    <property type="match status" value="1"/>
</dbReference>
<dbReference type="Proteomes" id="UP000317544">
    <property type="component" value="Chromosome"/>
</dbReference>
<evidence type="ECO:0000256" key="3">
    <source>
        <dbReference type="ARBA" id="ARBA00022448"/>
    </source>
</evidence>
<feature type="transmembrane region" description="Helical" evidence="11">
    <location>
        <begin position="29"/>
        <end position="53"/>
    </location>
</feature>
<keyword evidence="3 11" id="KW-0813">Transport</keyword>
<keyword evidence="4 11" id="KW-1003">Cell membrane</keyword>
<dbReference type="GO" id="GO:0050136">
    <property type="term" value="F:NADH dehydrogenase (quinone) (non-electrogenic) activity"/>
    <property type="evidence" value="ECO:0007669"/>
    <property type="project" value="UniProtKB-UniRule"/>
</dbReference>
<dbReference type="PANTHER" id="PTHR11434">
    <property type="entry name" value="NADH-UBIQUINONE OXIDOREDUCTASE SUBUNIT ND4L"/>
    <property type="match status" value="1"/>
</dbReference>
<protein>
    <recommendedName>
        <fullName evidence="11">NADH-quinone oxidoreductase subunit K</fullName>
        <ecNumber evidence="11">7.1.1.-</ecNumber>
    </recommendedName>
    <alternativeName>
        <fullName evidence="11">NADH dehydrogenase I subunit K</fullName>
    </alternativeName>
    <alternativeName>
        <fullName evidence="11">NDH-1 subunit K</fullName>
    </alternativeName>
</protein>
<evidence type="ECO:0000313" key="12">
    <source>
        <dbReference type="EMBL" id="BBI01146.1"/>
    </source>
</evidence>
<evidence type="ECO:0000256" key="9">
    <source>
        <dbReference type="ARBA" id="ARBA00023075"/>
    </source>
</evidence>
<evidence type="ECO:0000256" key="6">
    <source>
        <dbReference type="ARBA" id="ARBA00022719"/>
    </source>
</evidence>
<keyword evidence="13" id="KW-1185">Reference proteome</keyword>
<dbReference type="HAMAP" id="MF_01456">
    <property type="entry name" value="NDH1_NuoK"/>
    <property type="match status" value="1"/>
</dbReference>
<dbReference type="InterPro" id="IPR001133">
    <property type="entry name" value="NADH_UbQ_OxRdtase_chain4L/K"/>
</dbReference>
<keyword evidence="5 11" id="KW-0812">Transmembrane</keyword>
<evidence type="ECO:0000256" key="4">
    <source>
        <dbReference type="ARBA" id="ARBA00022475"/>
    </source>
</evidence>
<feature type="transmembrane region" description="Helical" evidence="11">
    <location>
        <begin position="59"/>
        <end position="81"/>
    </location>
</feature>
<dbReference type="EMBL" id="AP019379">
    <property type="protein sequence ID" value="BBI01146.1"/>
    <property type="molecule type" value="Genomic_DNA"/>
</dbReference>
<dbReference type="GO" id="GO:0048038">
    <property type="term" value="F:quinone binding"/>
    <property type="evidence" value="ECO:0007669"/>
    <property type="project" value="UniProtKB-KW"/>
</dbReference>
<accession>A0A455T9Y4</accession>
<proteinExistence type="inferred from homology"/>
<dbReference type="GO" id="GO:0042773">
    <property type="term" value="P:ATP synthesis coupled electron transport"/>
    <property type="evidence" value="ECO:0007669"/>
    <property type="project" value="InterPro"/>
</dbReference>
<comment type="similarity">
    <text evidence="2 11">Belongs to the complex I subunit 4L family.</text>
</comment>
<dbReference type="GO" id="GO:0030964">
    <property type="term" value="C:NADH dehydrogenase complex"/>
    <property type="evidence" value="ECO:0007669"/>
    <property type="project" value="TreeGrafter"/>
</dbReference>
<dbReference type="RefSeq" id="WP_158344687.1">
    <property type="nucleotide sequence ID" value="NZ_AP019379.1"/>
</dbReference>
<keyword evidence="10 11" id="KW-0472">Membrane</keyword>
<evidence type="ECO:0000256" key="2">
    <source>
        <dbReference type="ARBA" id="ARBA00010519"/>
    </source>
</evidence>
<evidence type="ECO:0000313" key="13">
    <source>
        <dbReference type="Proteomes" id="UP000317544"/>
    </source>
</evidence>
<feature type="transmembrane region" description="Helical" evidence="11">
    <location>
        <begin position="6"/>
        <end position="24"/>
    </location>
</feature>
<evidence type="ECO:0000256" key="7">
    <source>
        <dbReference type="ARBA" id="ARBA00022967"/>
    </source>
</evidence>
<keyword evidence="9 11" id="KW-0830">Ubiquinone</keyword>
<dbReference type="NCBIfam" id="NF004320">
    <property type="entry name" value="PRK05715.1-2"/>
    <property type="match status" value="1"/>
</dbReference>
<dbReference type="InterPro" id="IPR039428">
    <property type="entry name" value="NUOK/Mnh_C1-like"/>
</dbReference>
<evidence type="ECO:0000256" key="10">
    <source>
        <dbReference type="ARBA" id="ARBA00023136"/>
    </source>
</evidence>
<dbReference type="EC" id="7.1.1.-" evidence="11"/>
<dbReference type="PANTHER" id="PTHR11434:SF16">
    <property type="entry name" value="NADH-UBIQUINONE OXIDOREDUCTASE CHAIN 4L"/>
    <property type="match status" value="1"/>
</dbReference>
<comment type="subunit">
    <text evidence="11">NDH-1 is composed of 13 different subunits. Subunits NuoA, H, J, K, L, M, N constitute the membrane sector of the complex.</text>
</comment>
<evidence type="ECO:0000256" key="8">
    <source>
        <dbReference type="ARBA" id="ARBA00022989"/>
    </source>
</evidence>
<dbReference type="NCBIfam" id="NF004319">
    <property type="entry name" value="PRK05715.1-1"/>
    <property type="match status" value="1"/>
</dbReference>
<gene>
    <name evidence="11 12" type="primary">nuoK</name>
    <name evidence="12" type="ORF">BUCNMO_131</name>
</gene>
<keyword evidence="7 11" id="KW-1278">Translocase</keyword>
<organism evidence="12 13">
    <name type="scientific">Buchnera aphidicola</name>
    <name type="common">Nipponaphis monzeni</name>
    <dbReference type="NCBI Taxonomy" id="2495405"/>
    <lineage>
        <taxon>Bacteria</taxon>
        <taxon>Pseudomonadati</taxon>
        <taxon>Pseudomonadota</taxon>
        <taxon>Gammaproteobacteria</taxon>
        <taxon>Enterobacterales</taxon>
        <taxon>Erwiniaceae</taxon>
        <taxon>Buchnera</taxon>
    </lineage>
</organism>
<dbReference type="AlphaFoldDB" id="A0A455T9Y4"/>
<evidence type="ECO:0000256" key="5">
    <source>
        <dbReference type="ARBA" id="ARBA00022692"/>
    </source>
</evidence>
<comment type="function">
    <text evidence="11">NDH-1 shuttles electrons from NADH, via FMN and iron-sulfur (Fe-S) centers, to quinones in the respiratory chain. The immediate electron acceptor for the enzyme in this species is believed to be ubiquinone. Couples the redox reaction to proton translocation (for every two electrons transferred, four hydrogen ions are translocated across the cytoplasmic membrane), and thus conserves the redox energy in a proton gradient.</text>
</comment>
<name>A0A455T9Y4_9GAMM</name>
<evidence type="ECO:0000256" key="11">
    <source>
        <dbReference type="HAMAP-Rule" id="MF_01456"/>
    </source>
</evidence>